<accession>A0A0A2JEG9</accession>
<dbReference type="PROSITE" id="PS51192">
    <property type="entry name" value="HELICASE_ATP_BIND_1"/>
    <property type="match status" value="1"/>
</dbReference>
<sequence>MQNHGTHDQKWLRSYTGSQHGEAGSWEAWAAKVICSHTGGQHGEAGSWEAWAAKVICSHTGGQHGEAGSWEAWAAKVICSHTGGQHGEAGSWEAWAARNLYYTEKADIAFIVPAGQTTGVTPFKHDSSTAPEAASPKEMNAQKARPVSLFQHPSTWLSLEHKETSLAAYLGFSHAKELRKALVQFPIMAAWPSFQGPAKNLSKGPVFAILDNKGERNRIAETEDPFGAWPVEGDFPRPSRQSKETSQNNRQNRAAWAILKALALWKEWNLLSEDDRKERNSSAMRDFAANFDVEMPSKVPVTSPAPLFGPLIDHGETELETYNRAWEMMKYLSSLMPKDRDEKGKSLYHQRVVYGLEGGKLVQSSTRIHWMDTQAKEAAMAMSSSREASPPNHDSATAEEEADILLPSVDIHVVWNEYRQFDGSDALACVLEDAKTRGFATPPEDQLLERDPVGFESGESFRDYLRHLLNCGNIRMCVKGFKLTYVSGDTKMKKGIDIRRARWRDTQQVFRDSDENSDFVITLEVEAIDEEDDEAPLFESDYIFPAVRQMAQERIQYPPAPNEEDQALLDPAETTEAIESSFDESLEYAQFIGVSSSCNAPSRNFQSEETKLAYYSGFDVDTDDGRRQWRKETINAITENCTLTRVAPNRLTVASKEELNGLDSANMLTHDEAQDLLEKTDDADYYTIHQASSGSQERVGPYLDLSLELLMCTEVTGAPGQYLSSLVSPAQTTCQFFHYQIVAAVGILLKLNGHIHGRALLKACGVEATSNRAKKAIKAAEKLTDLQTYGSIVADSTGFGKTKETLLALLIQCLISKVNKPSMILVPAPLVAQWLKEAKEYWPGLRVILSHGDPTLQKEVGTFRLTSKQMRNKSPPQYLRYIFDQENPDARMVVILSSYETHRERTAELERTELCPAVSYDPPRYDDSGSEILKDFIEYWVSPNHTSAFNVLVLDEAHRVKNTQTAIWTILSQQRFESNILITATPMFNSIDDLAGLVGLLGARGVDRLKSQFDSDAELAKQSGILEKTPLSKLKEYFQDIPATSPLRLNLLKPSMLRKIAKEEGFSIYTAVAVYFALVLNTVALQRSQASSLRNSNGSLVPLKSSFKKIKFRTAEARLLPTEQQEYETWHYVSAIDYANEAGSPQQARKDEKKPKEVRLSNTTTIQEVNRRRFGAGARHFRRLEIATCSTKLARFDAFCEKGSLSTKTEQIDNWRKAGARPEYFYRICKDETHLALKKAEQLLKFMASGSPRLRVIFQELLTWKILEPLNPGKWCHHQKLLVVECLPATAWFIELALRALLVGVRTLHAGLSTSDRDTLIHKFNDPESDLKVLIMTYDVGSVGLNLHQACGRVILSAPGKSWNHEAQAAGRCLRITSKFNLTVIRIYTPDSFDTFRFDRQAEKASLQLAVNARQPAIQSLLVKLLQQFQVYVDDFVTSAQGQAMLTEGQSEAKRNNAELAHFIQEACQGHQKASQGKKKKKQPSAGLDELGPSTALNRSDRNRTQPTQLIDDTTRPGADSMELEDERCDPTYVDDSDSENAEMEDLHEMIGTNQDIFQSIIARSTRKFNRMKEIERMLSSRQPSDNLRRLSTLLLLPPNKTWTDEDLNDDAHPEYFRFALRLLFDQQRGIAMDQLRIGAGIFLPYNHLSELVRQNISSLREEVEPGSEEHERHLRRLQPRKGDTARSLL</sequence>
<keyword evidence="3" id="KW-0067">ATP-binding</keyword>
<dbReference type="RefSeq" id="XP_016596321.1">
    <property type="nucleotide sequence ID" value="XM_016739577.1"/>
</dbReference>
<dbReference type="OrthoDB" id="3801254at2759"/>
<feature type="compositionally biased region" description="Basic and acidic residues" evidence="4">
    <location>
        <begin position="234"/>
        <end position="243"/>
    </location>
</feature>
<dbReference type="GO" id="GO:0005524">
    <property type="term" value="F:ATP binding"/>
    <property type="evidence" value="ECO:0007669"/>
    <property type="project" value="InterPro"/>
</dbReference>
<reference evidence="7 8" key="1">
    <citation type="journal article" date="2015" name="Mol. Plant Microbe Interact.">
        <title>Genome, transcriptome, and functional analyses of Penicillium expansum provide new insights into secondary metabolism and pathogenicity.</title>
        <authorList>
            <person name="Ballester A.R."/>
            <person name="Marcet-Houben M."/>
            <person name="Levin E."/>
            <person name="Sela N."/>
            <person name="Selma-Lazaro C."/>
            <person name="Carmona L."/>
            <person name="Wisniewski M."/>
            <person name="Droby S."/>
            <person name="Gonzalez-Candelas L."/>
            <person name="Gabaldon T."/>
        </authorList>
    </citation>
    <scope>NUCLEOTIDE SEQUENCE [LARGE SCALE GENOMIC DNA]</scope>
    <source>
        <strain evidence="7 8">MD-8</strain>
    </source>
</reference>
<dbReference type="PANTHER" id="PTHR45629:SF7">
    <property type="entry name" value="DNA EXCISION REPAIR PROTEIN ERCC-6-RELATED"/>
    <property type="match status" value="1"/>
</dbReference>
<keyword evidence="2" id="KW-0378">Hydrolase</keyword>
<evidence type="ECO:0000313" key="8">
    <source>
        <dbReference type="Proteomes" id="UP000030143"/>
    </source>
</evidence>
<dbReference type="InterPro" id="IPR014001">
    <property type="entry name" value="Helicase_ATP-bd"/>
</dbReference>
<evidence type="ECO:0000256" key="4">
    <source>
        <dbReference type="SAM" id="MobiDB-lite"/>
    </source>
</evidence>
<keyword evidence="1" id="KW-0547">Nucleotide-binding</keyword>
<organism evidence="7 8">
    <name type="scientific">Penicillium expansum</name>
    <name type="common">Blue mold rot fungus</name>
    <dbReference type="NCBI Taxonomy" id="27334"/>
    <lineage>
        <taxon>Eukaryota</taxon>
        <taxon>Fungi</taxon>
        <taxon>Dikarya</taxon>
        <taxon>Ascomycota</taxon>
        <taxon>Pezizomycotina</taxon>
        <taxon>Eurotiomycetes</taxon>
        <taxon>Eurotiomycetidae</taxon>
        <taxon>Eurotiales</taxon>
        <taxon>Aspergillaceae</taxon>
        <taxon>Penicillium</taxon>
    </lineage>
</organism>
<dbReference type="InterPro" id="IPR027417">
    <property type="entry name" value="P-loop_NTPase"/>
</dbReference>
<evidence type="ECO:0000313" key="7">
    <source>
        <dbReference type="EMBL" id="KGO53774.1"/>
    </source>
</evidence>
<feature type="compositionally biased region" description="Low complexity" evidence="4">
    <location>
        <begin position="380"/>
        <end position="389"/>
    </location>
</feature>
<dbReference type="PhylomeDB" id="A0A0A2JEG9"/>
<feature type="compositionally biased region" description="Basic and acidic residues" evidence="4">
    <location>
        <begin position="1681"/>
        <end position="1690"/>
    </location>
</feature>
<dbReference type="PROSITE" id="PS51194">
    <property type="entry name" value="HELICASE_CTER"/>
    <property type="match status" value="1"/>
</dbReference>
<evidence type="ECO:0000256" key="1">
    <source>
        <dbReference type="ARBA" id="ARBA00022741"/>
    </source>
</evidence>
<dbReference type="GO" id="GO:0016787">
    <property type="term" value="F:hydrolase activity"/>
    <property type="evidence" value="ECO:0007669"/>
    <property type="project" value="UniProtKB-KW"/>
</dbReference>
<dbReference type="InterPro" id="IPR001650">
    <property type="entry name" value="Helicase_C-like"/>
</dbReference>
<dbReference type="Pfam" id="PF00176">
    <property type="entry name" value="SNF2-rel_dom"/>
    <property type="match status" value="1"/>
</dbReference>
<dbReference type="GO" id="GO:0004386">
    <property type="term" value="F:helicase activity"/>
    <property type="evidence" value="ECO:0007669"/>
    <property type="project" value="UniProtKB-KW"/>
</dbReference>
<dbReference type="HOGENOM" id="CLU_245586_0_0_1"/>
<feature type="domain" description="Helicase C-terminal" evidence="6">
    <location>
        <begin position="1239"/>
        <end position="1422"/>
    </location>
</feature>
<evidence type="ECO:0000256" key="3">
    <source>
        <dbReference type="ARBA" id="ARBA00022840"/>
    </source>
</evidence>
<feature type="region of interest" description="Disordered" evidence="4">
    <location>
        <begin position="1663"/>
        <end position="1690"/>
    </location>
</feature>
<proteinExistence type="predicted"/>
<feature type="domain" description="Helicase ATP-binding" evidence="5">
    <location>
        <begin position="782"/>
        <end position="1004"/>
    </location>
</feature>
<feature type="compositionally biased region" description="Acidic residues" evidence="4">
    <location>
        <begin position="1522"/>
        <end position="1538"/>
    </location>
</feature>
<dbReference type="Gene3D" id="3.40.50.300">
    <property type="entry name" value="P-loop containing nucleotide triphosphate hydrolases"/>
    <property type="match status" value="1"/>
</dbReference>
<dbReference type="InterPro" id="IPR049730">
    <property type="entry name" value="SNF2/RAD54-like_C"/>
</dbReference>
<keyword evidence="8" id="KW-1185">Reference proteome</keyword>
<protein>
    <submittedName>
        <fullName evidence="7">Helicase, C-terminal</fullName>
    </submittedName>
</protein>
<evidence type="ECO:0000259" key="6">
    <source>
        <dbReference type="PROSITE" id="PS51194"/>
    </source>
</evidence>
<dbReference type="GeneID" id="27674996"/>
<dbReference type="EMBL" id="JQFZ01000245">
    <property type="protein sequence ID" value="KGO53774.1"/>
    <property type="molecule type" value="Genomic_DNA"/>
</dbReference>
<dbReference type="SMART" id="SM00490">
    <property type="entry name" value="HELICc"/>
    <property type="match status" value="1"/>
</dbReference>
<feature type="region of interest" description="Disordered" evidence="4">
    <location>
        <begin position="380"/>
        <end position="399"/>
    </location>
</feature>
<dbReference type="Proteomes" id="UP000030143">
    <property type="component" value="Unassembled WGS sequence"/>
</dbReference>
<dbReference type="STRING" id="27334.A0A0A2JEG9"/>
<keyword evidence="7" id="KW-0347">Helicase</keyword>
<dbReference type="InterPro" id="IPR000330">
    <property type="entry name" value="SNF2_N"/>
</dbReference>
<comment type="caution">
    <text evidence="7">The sequence shown here is derived from an EMBL/GenBank/DDBJ whole genome shotgun (WGS) entry which is preliminary data.</text>
</comment>
<evidence type="ECO:0000256" key="2">
    <source>
        <dbReference type="ARBA" id="ARBA00022801"/>
    </source>
</evidence>
<dbReference type="InterPro" id="IPR050496">
    <property type="entry name" value="SNF2_RAD54_helicase_repair"/>
</dbReference>
<feature type="compositionally biased region" description="Basic and acidic residues" evidence="4">
    <location>
        <begin position="1663"/>
        <end position="1673"/>
    </location>
</feature>
<dbReference type="VEuPathDB" id="FungiDB:PEXP_041140"/>
<feature type="region of interest" description="Disordered" evidence="4">
    <location>
        <begin position="222"/>
        <end position="251"/>
    </location>
</feature>
<dbReference type="Gene3D" id="3.40.50.10810">
    <property type="entry name" value="Tandem AAA-ATPase domain"/>
    <property type="match status" value="1"/>
</dbReference>
<evidence type="ECO:0000259" key="5">
    <source>
        <dbReference type="PROSITE" id="PS51192"/>
    </source>
</evidence>
<dbReference type="SMART" id="SM00487">
    <property type="entry name" value="DEXDc"/>
    <property type="match status" value="1"/>
</dbReference>
<dbReference type="InterPro" id="IPR038718">
    <property type="entry name" value="SNF2-like_sf"/>
</dbReference>
<dbReference type="Pfam" id="PF00271">
    <property type="entry name" value="Helicase_C"/>
    <property type="match status" value="1"/>
</dbReference>
<name>A0A0A2JEG9_PENEN</name>
<gene>
    <name evidence="7" type="ORF">PEX2_023020</name>
</gene>
<feature type="region of interest" description="Disordered" evidence="4">
    <location>
        <begin position="1469"/>
        <end position="1538"/>
    </location>
</feature>
<dbReference type="CDD" id="cd18793">
    <property type="entry name" value="SF2_C_SNF"/>
    <property type="match status" value="1"/>
</dbReference>
<dbReference type="SUPFAM" id="SSF52540">
    <property type="entry name" value="P-loop containing nucleoside triphosphate hydrolases"/>
    <property type="match status" value="2"/>
</dbReference>
<dbReference type="PANTHER" id="PTHR45629">
    <property type="entry name" value="SNF2/RAD54 FAMILY MEMBER"/>
    <property type="match status" value="1"/>
</dbReference>